<dbReference type="InterPro" id="IPR051680">
    <property type="entry name" value="ATP-dep_Glu-Cys_Ligase-2"/>
</dbReference>
<evidence type="ECO:0000259" key="1">
    <source>
        <dbReference type="Pfam" id="PF04168"/>
    </source>
</evidence>
<evidence type="ECO:0000313" key="2">
    <source>
        <dbReference type="EMBL" id="KCZ93185.1"/>
    </source>
</evidence>
<feature type="domain" description="DUF403" evidence="1">
    <location>
        <begin position="1"/>
        <end position="309"/>
    </location>
</feature>
<dbReference type="PATRIC" id="fig|1280950.3.peg.1007"/>
<organism evidence="2 3">
    <name type="scientific">Hyphomonas johnsonii MHS-2</name>
    <dbReference type="NCBI Taxonomy" id="1280950"/>
    <lineage>
        <taxon>Bacteria</taxon>
        <taxon>Pseudomonadati</taxon>
        <taxon>Pseudomonadota</taxon>
        <taxon>Alphaproteobacteria</taxon>
        <taxon>Hyphomonadales</taxon>
        <taxon>Hyphomonadaceae</taxon>
        <taxon>Hyphomonas</taxon>
    </lineage>
</organism>
<keyword evidence="3" id="KW-1185">Reference proteome</keyword>
<dbReference type="PANTHER" id="PTHR34595:SF7">
    <property type="entry name" value="SLL1039 PROTEIN"/>
    <property type="match status" value="1"/>
</dbReference>
<evidence type="ECO:0000313" key="3">
    <source>
        <dbReference type="Proteomes" id="UP000025171"/>
    </source>
</evidence>
<name>A0A059FR80_9PROT</name>
<gene>
    <name evidence="2" type="ORF">HJO_05000</name>
</gene>
<dbReference type="OrthoDB" id="9803532at2"/>
<comment type="caution">
    <text evidence="2">The sequence shown here is derived from an EMBL/GenBank/DDBJ whole genome shotgun (WGS) entry which is preliminary data.</text>
</comment>
<dbReference type="PANTHER" id="PTHR34595">
    <property type="entry name" value="BLR5612 PROTEIN"/>
    <property type="match status" value="1"/>
</dbReference>
<dbReference type="STRING" id="1280950.HJO_05000"/>
<dbReference type="eggNOG" id="COG2307">
    <property type="taxonomic scope" value="Bacteria"/>
</dbReference>
<accession>A0A059FR80</accession>
<dbReference type="RefSeq" id="WP_035614632.1">
    <property type="nucleotide sequence ID" value="NZ_ARYK01000002.1"/>
</dbReference>
<sequence length="313" mass="35276">MLGKTAGGLFWLSRYLERSENTARLVEAGFRMALTRAAAGEDEWGSVMTTVGCLDAYLAKHETITPNTAFDYLLRDKTNSMSVYSVMRMARDNARATRTALTREVWEAVNDGWMLLKDMLKRPISQTELPAVLASVRQQSALVRGALQGTMLRNDIFSFSRMGALIERADNTARILDVKYYVLLPTGAPVGSSLDNVQWEMILRSASAERSFHWLNPGNASPKAIAEFLILDERMPRSLAFCYDELITCLRCLSKDYGDTRSCHALAEKLEARLTNFTIDDIIDNGLHEFIRDFLRANAALAAQIESDYRFYK</sequence>
<dbReference type="Proteomes" id="UP000025171">
    <property type="component" value="Unassembled WGS sequence"/>
</dbReference>
<protein>
    <recommendedName>
        <fullName evidence="1">DUF403 domain-containing protein</fullName>
    </recommendedName>
</protein>
<dbReference type="EMBL" id="ARYK01000002">
    <property type="protein sequence ID" value="KCZ93185.1"/>
    <property type="molecule type" value="Genomic_DNA"/>
</dbReference>
<dbReference type="AlphaFoldDB" id="A0A059FR80"/>
<dbReference type="Pfam" id="PF04168">
    <property type="entry name" value="Alpha-E"/>
    <property type="match status" value="1"/>
</dbReference>
<reference evidence="2 3" key="1">
    <citation type="journal article" date="2014" name="Antonie Van Leeuwenhoek">
        <title>Hyphomonas beringensis sp. nov. and Hyphomonas chukchiensis sp. nov., isolated from surface seawater of the Bering Sea and Chukchi Sea.</title>
        <authorList>
            <person name="Li C."/>
            <person name="Lai Q."/>
            <person name="Li G."/>
            <person name="Dong C."/>
            <person name="Wang J."/>
            <person name="Liao Y."/>
            <person name="Shao Z."/>
        </authorList>
    </citation>
    <scope>NUCLEOTIDE SEQUENCE [LARGE SCALE GENOMIC DNA]</scope>
    <source>
        <strain evidence="2 3">MHS-2</strain>
    </source>
</reference>
<proteinExistence type="predicted"/>
<dbReference type="InterPro" id="IPR007296">
    <property type="entry name" value="DUF403"/>
</dbReference>